<feature type="domain" description="DUF7192" evidence="1">
    <location>
        <begin position="1"/>
        <end position="223"/>
    </location>
</feature>
<dbReference type="InterPro" id="IPR055616">
    <property type="entry name" value="DUF7192"/>
</dbReference>
<evidence type="ECO:0000313" key="3">
    <source>
        <dbReference type="Proteomes" id="UP000290212"/>
    </source>
</evidence>
<reference evidence="2 3" key="1">
    <citation type="submission" date="2018-12" db="EMBL/GenBank/DDBJ databases">
        <title>Antibacterial composition, strain of bacteriophage Escherichia coli, used for obtaining thereof patent RU2518303.</title>
        <authorList>
            <person name="Dyatlov I.A."/>
            <person name="Aleshkin V.A."/>
            <person name="Aleshkin A.V."/>
            <person name="Afanas'Ev S.S."/>
            <person name="Svetoch E.A."/>
            <person name="Volozhantsev N.V."/>
            <person name="Efimova O.G."/>
            <person name="Vasyliev D.A."/>
            <person name="Zolotukhin S.N."/>
            <person name="Amerkhanova A.M."/>
            <person name="Kiseleva I.A."/>
            <person name="Verevkin V.V."/>
            <person name="Krasilnikova V.M."/>
            <person name="Myakinina V.P."/>
            <person name="Bannov V.A."/>
            <person name="Rubalskiy M.O."/>
        </authorList>
    </citation>
    <scope>NUCLEOTIDE SEQUENCE [LARGE SCALE GENOMIC DNA]</scope>
</reference>
<sequence>MVKGDRESYDMVVKLKKMTDALFRMDKSVKRKPVVAPEGYQPHVPNAIKGLPNSMMSQQRVKAEKKVIDVFYNSSISWMEDPENLAYRGAIMLSAIQTLETKGYSINLYLGKLSNSGYEDKLTGFVVNIKHSYQRLNVFKSSFYLVNPSFLRRISFRVLEVEPDMVDLTNHGYGSVVSKSSYGNKLTEHILDNAVIFDSSVGIDINNDSSENLRAVKKLFGGRL</sequence>
<organism evidence="2 3">
    <name type="scientific">Staphylococcus phage CH1</name>
    <dbReference type="NCBI Taxonomy" id="2510150"/>
    <lineage>
        <taxon>Viruses</taxon>
        <taxon>Duplodnaviria</taxon>
        <taxon>Heunggongvirae</taxon>
        <taxon>Uroviricota</taxon>
        <taxon>Caudoviricetes</taxon>
        <taxon>Herelleviridae</taxon>
        <taxon>Twortvirinae</taxon>
        <taxon>Kayvirus</taxon>
        <taxon>Kayvirus G1</taxon>
    </lineage>
</organism>
<dbReference type="Proteomes" id="UP000290212">
    <property type="component" value="Segment"/>
</dbReference>
<accession>A0A411BL88</accession>
<name>A0A411BL88_9CAUD</name>
<evidence type="ECO:0000313" key="2">
    <source>
        <dbReference type="EMBL" id="QAY02417.1"/>
    </source>
</evidence>
<dbReference type="Pfam" id="PF23822">
    <property type="entry name" value="DUF7192"/>
    <property type="match status" value="1"/>
</dbReference>
<evidence type="ECO:0000259" key="1">
    <source>
        <dbReference type="Pfam" id="PF23822"/>
    </source>
</evidence>
<proteinExistence type="predicted"/>
<dbReference type="EMBL" id="MK331930">
    <property type="protein sequence ID" value="QAY02417.1"/>
    <property type="molecule type" value="Genomic_DNA"/>
</dbReference>
<protein>
    <recommendedName>
        <fullName evidence="1">DUF7192 domain-containing protein</fullName>
    </recommendedName>
</protein>